<gene>
    <name evidence="2" type="ORF">ACFOUO_02670</name>
</gene>
<keyword evidence="3" id="KW-1185">Reference proteome</keyword>
<dbReference type="RefSeq" id="WP_380701885.1">
    <property type="nucleotide sequence ID" value="NZ_JBHSAP010000007.1"/>
</dbReference>
<feature type="transmembrane region" description="Helical" evidence="1">
    <location>
        <begin position="12"/>
        <end position="32"/>
    </location>
</feature>
<keyword evidence="1" id="KW-1133">Transmembrane helix</keyword>
<feature type="transmembrane region" description="Helical" evidence="1">
    <location>
        <begin position="44"/>
        <end position="63"/>
    </location>
</feature>
<evidence type="ECO:0000313" key="3">
    <source>
        <dbReference type="Proteomes" id="UP001595843"/>
    </source>
</evidence>
<dbReference type="Proteomes" id="UP001595843">
    <property type="component" value="Unassembled WGS sequence"/>
</dbReference>
<evidence type="ECO:0000313" key="2">
    <source>
        <dbReference type="EMBL" id="MFC4075707.1"/>
    </source>
</evidence>
<name>A0ABV8JA09_9BACL</name>
<reference evidence="3" key="1">
    <citation type="journal article" date="2019" name="Int. J. Syst. Evol. Microbiol.">
        <title>The Global Catalogue of Microorganisms (GCM) 10K type strain sequencing project: providing services to taxonomists for standard genome sequencing and annotation.</title>
        <authorList>
            <consortium name="The Broad Institute Genomics Platform"/>
            <consortium name="The Broad Institute Genome Sequencing Center for Infectious Disease"/>
            <person name="Wu L."/>
            <person name="Ma J."/>
        </authorList>
    </citation>
    <scope>NUCLEOTIDE SEQUENCE [LARGE SCALE GENOMIC DNA]</scope>
    <source>
        <strain evidence="3">IBRC-M 10813</strain>
    </source>
</reference>
<accession>A0ABV8JA09</accession>
<evidence type="ECO:0000256" key="1">
    <source>
        <dbReference type="SAM" id="Phobius"/>
    </source>
</evidence>
<keyword evidence="1" id="KW-0812">Transmembrane</keyword>
<keyword evidence="1" id="KW-0472">Membrane</keyword>
<dbReference type="EMBL" id="JBHSAP010000007">
    <property type="protein sequence ID" value="MFC4075707.1"/>
    <property type="molecule type" value="Genomic_DNA"/>
</dbReference>
<proteinExistence type="predicted"/>
<protein>
    <submittedName>
        <fullName evidence="2">Uncharacterized protein</fullName>
    </submittedName>
</protein>
<organism evidence="2 3">
    <name type="scientific">Salinithrix halophila</name>
    <dbReference type="NCBI Taxonomy" id="1485204"/>
    <lineage>
        <taxon>Bacteria</taxon>
        <taxon>Bacillati</taxon>
        <taxon>Bacillota</taxon>
        <taxon>Bacilli</taxon>
        <taxon>Bacillales</taxon>
        <taxon>Thermoactinomycetaceae</taxon>
        <taxon>Salinithrix</taxon>
    </lineage>
</organism>
<comment type="caution">
    <text evidence="2">The sequence shown here is derived from an EMBL/GenBank/DDBJ whole genome shotgun (WGS) entry which is preliminary data.</text>
</comment>
<sequence length="73" mass="9036">MKENNTILSAQRFLFIVYPITYVLGFILYHLIFTQDLDRWTRWIDHLFITAIYYVFMTIYYFIIRKRVANSDE</sequence>